<organism evidence="10 11">
    <name type="scientific">Wenyingzhuangia fucanilytica</name>
    <dbReference type="NCBI Taxonomy" id="1790137"/>
    <lineage>
        <taxon>Bacteria</taxon>
        <taxon>Pseudomonadati</taxon>
        <taxon>Bacteroidota</taxon>
        <taxon>Flavobacteriia</taxon>
        <taxon>Flavobacteriales</taxon>
        <taxon>Flavobacteriaceae</taxon>
        <taxon>Wenyingzhuangia</taxon>
    </lineage>
</organism>
<evidence type="ECO:0000256" key="5">
    <source>
        <dbReference type="ARBA" id="ARBA00022989"/>
    </source>
</evidence>
<evidence type="ECO:0000256" key="6">
    <source>
        <dbReference type="ARBA" id="ARBA00023136"/>
    </source>
</evidence>
<feature type="transmembrane region" description="Helical" evidence="8">
    <location>
        <begin position="129"/>
        <end position="149"/>
    </location>
</feature>
<dbReference type="Proteomes" id="UP000092967">
    <property type="component" value="Chromosome"/>
</dbReference>
<dbReference type="GO" id="GO:0005886">
    <property type="term" value="C:plasma membrane"/>
    <property type="evidence" value="ECO:0007669"/>
    <property type="project" value="UniProtKB-SubCell"/>
</dbReference>
<evidence type="ECO:0000313" key="11">
    <source>
        <dbReference type="Proteomes" id="UP000092967"/>
    </source>
</evidence>
<keyword evidence="6 8" id="KW-0472">Membrane</keyword>
<keyword evidence="3" id="KW-0997">Cell inner membrane</keyword>
<evidence type="ECO:0000256" key="3">
    <source>
        <dbReference type="ARBA" id="ARBA00022519"/>
    </source>
</evidence>
<proteinExistence type="inferred from homology"/>
<comment type="similarity">
    <text evidence="7">Belongs to the ThrE exporter (TC 2.A.79) family.</text>
</comment>
<reference evidence="10 11" key="1">
    <citation type="submission" date="2016-02" db="EMBL/GenBank/DDBJ databases">
        <authorList>
            <person name="Wen L."/>
            <person name="He K."/>
            <person name="Yang H."/>
        </authorList>
    </citation>
    <scope>NUCLEOTIDE SEQUENCE [LARGE SCALE GENOMIC DNA]</scope>
    <source>
        <strain evidence="10 11">CZ1127</strain>
    </source>
</reference>
<dbReference type="KEGG" id="wfu:AXE80_13770"/>
<feature type="transmembrane region" description="Helical" evidence="8">
    <location>
        <begin position="82"/>
        <end position="100"/>
    </location>
</feature>
<keyword evidence="2" id="KW-1003">Cell membrane</keyword>
<evidence type="ECO:0000256" key="8">
    <source>
        <dbReference type="SAM" id="Phobius"/>
    </source>
</evidence>
<dbReference type="InterPro" id="IPR024528">
    <property type="entry name" value="ThrE_2"/>
</dbReference>
<evidence type="ECO:0000256" key="1">
    <source>
        <dbReference type="ARBA" id="ARBA00004651"/>
    </source>
</evidence>
<dbReference type="EMBL" id="CP014224">
    <property type="protein sequence ID" value="ANW97296.1"/>
    <property type="molecule type" value="Genomic_DNA"/>
</dbReference>
<keyword evidence="11" id="KW-1185">Reference proteome</keyword>
<protein>
    <recommendedName>
        <fullName evidence="9">Threonine/Serine exporter ThrE domain-containing protein</fullName>
    </recommendedName>
</protein>
<evidence type="ECO:0000313" key="10">
    <source>
        <dbReference type="EMBL" id="ANW97296.1"/>
    </source>
</evidence>
<dbReference type="GO" id="GO:0015744">
    <property type="term" value="P:succinate transport"/>
    <property type="evidence" value="ECO:0007669"/>
    <property type="project" value="TreeGrafter"/>
</dbReference>
<sequence length="162" mass="17327">MMDILHFIEMAFWLAIAAIGFAILFNVPKRTLIIIALLAAVGGSSKLLLMHYGVHIIIGSLIGATLIGILSIPAAHGKHAPPLVFSIPAVIPMIPGAFAYKTMLGFIELTSEISTETYDLVLNQTINNATIAVFVIISLTAGVSFPMLITRKTSAKKIKIIS</sequence>
<dbReference type="InterPro" id="IPR050539">
    <property type="entry name" value="ThrE_Dicarb/AminoAcid_Exp"/>
</dbReference>
<keyword evidence="5 8" id="KW-1133">Transmembrane helix</keyword>
<evidence type="ECO:0000259" key="9">
    <source>
        <dbReference type="Pfam" id="PF12821"/>
    </source>
</evidence>
<feature type="transmembrane region" description="Helical" evidence="8">
    <location>
        <begin position="56"/>
        <end position="75"/>
    </location>
</feature>
<evidence type="ECO:0000256" key="2">
    <source>
        <dbReference type="ARBA" id="ARBA00022475"/>
    </source>
</evidence>
<feature type="transmembrane region" description="Helical" evidence="8">
    <location>
        <begin position="6"/>
        <end position="25"/>
    </location>
</feature>
<dbReference type="PANTHER" id="PTHR34390">
    <property type="entry name" value="UPF0442 PROTEIN YJJB-RELATED"/>
    <property type="match status" value="1"/>
</dbReference>
<keyword evidence="4 8" id="KW-0812">Transmembrane</keyword>
<name>A0A1B1Y967_9FLAO</name>
<comment type="subcellular location">
    <subcellularLocation>
        <location evidence="1">Cell membrane</location>
        <topology evidence="1">Multi-pass membrane protein</topology>
    </subcellularLocation>
</comment>
<dbReference type="AlphaFoldDB" id="A0A1B1Y967"/>
<accession>A0A1B1Y967</accession>
<dbReference type="PANTHER" id="PTHR34390:SF1">
    <property type="entry name" value="SUCCINATE TRANSPORTER SUBUNIT YJJB-RELATED"/>
    <property type="match status" value="1"/>
</dbReference>
<gene>
    <name evidence="10" type="ORF">AXE80_13770</name>
</gene>
<evidence type="ECO:0000256" key="4">
    <source>
        <dbReference type="ARBA" id="ARBA00022692"/>
    </source>
</evidence>
<feature type="domain" description="Threonine/Serine exporter ThrE" evidence="9">
    <location>
        <begin position="12"/>
        <end position="149"/>
    </location>
</feature>
<evidence type="ECO:0000256" key="7">
    <source>
        <dbReference type="ARBA" id="ARBA00034125"/>
    </source>
</evidence>
<dbReference type="Pfam" id="PF12821">
    <property type="entry name" value="ThrE_2"/>
    <property type="match status" value="1"/>
</dbReference>